<dbReference type="InterPro" id="IPR058596">
    <property type="entry name" value="TraC-like_dom"/>
</dbReference>
<proteinExistence type="predicted"/>
<name>A0A2H0RDI4_9BACT</name>
<dbReference type="Proteomes" id="UP000228767">
    <property type="component" value="Unassembled WGS sequence"/>
</dbReference>
<comment type="caution">
    <text evidence="2">The sequence shown here is derived from an EMBL/GenBank/DDBJ whole genome shotgun (WGS) entry which is preliminary data.</text>
</comment>
<reference evidence="2 3" key="1">
    <citation type="submission" date="2017-09" db="EMBL/GenBank/DDBJ databases">
        <title>Depth-based differentiation of microbial function through sediment-hosted aquifers and enrichment of novel symbionts in the deep terrestrial subsurface.</title>
        <authorList>
            <person name="Probst A.J."/>
            <person name="Ladd B."/>
            <person name="Jarett J.K."/>
            <person name="Geller-Mcgrath D.E."/>
            <person name="Sieber C.M."/>
            <person name="Emerson J.B."/>
            <person name="Anantharaman K."/>
            <person name="Thomas B.C."/>
            <person name="Malmstrom R."/>
            <person name="Stieglmeier M."/>
            <person name="Klingl A."/>
            <person name="Woyke T."/>
            <person name="Ryan C.M."/>
            <person name="Banfield J.F."/>
        </authorList>
    </citation>
    <scope>NUCLEOTIDE SEQUENCE [LARGE SCALE GENOMIC DNA]</scope>
    <source>
        <strain evidence="2">CG10_big_fil_rev_8_21_14_0_10_51_16</strain>
    </source>
</reference>
<dbReference type="Pfam" id="PF26593">
    <property type="entry name" value="TraC-like"/>
    <property type="match status" value="1"/>
</dbReference>
<accession>A0A2H0RDI4</accession>
<organism evidence="2 3">
    <name type="scientific">Candidatus Vogelbacteria bacterium CG10_big_fil_rev_8_21_14_0_10_51_16</name>
    <dbReference type="NCBI Taxonomy" id="1975045"/>
    <lineage>
        <taxon>Bacteria</taxon>
        <taxon>Candidatus Vogeliibacteriota</taxon>
    </lineage>
</organism>
<protein>
    <recommendedName>
        <fullName evidence="1">TraC-like domain-containing protein</fullName>
    </recommendedName>
</protein>
<evidence type="ECO:0000313" key="2">
    <source>
        <dbReference type="EMBL" id="PIR44612.1"/>
    </source>
</evidence>
<dbReference type="EMBL" id="PCYI01000025">
    <property type="protein sequence ID" value="PIR44612.1"/>
    <property type="molecule type" value="Genomic_DNA"/>
</dbReference>
<feature type="domain" description="TraC-like" evidence="1">
    <location>
        <begin position="21"/>
        <end position="201"/>
    </location>
</feature>
<evidence type="ECO:0000313" key="3">
    <source>
        <dbReference type="Proteomes" id="UP000228767"/>
    </source>
</evidence>
<gene>
    <name evidence="2" type="ORF">COV10_03860</name>
</gene>
<evidence type="ECO:0000259" key="1">
    <source>
        <dbReference type="Pfam" id="PF26593"/>
    </source>
</evidence>
<sequence>MAKAKAKISQEFVPIDEIRDGIVVLKDGSLCLVLMASSLNFALKSEDEQQAIIFQFQNFLNSLDFSVQFHIQSRKLDIRPYLATLEERIGKQTHDLMKIQIKEYIGFIKNFTETTSIMTKSFFVVIPYQPAILTGKKSKGLLSGLFGRQSKQEASALEKRTFEENRTQIEQRANVVEQGLSRTGVRTIPLGTEELVELYYKIFNPGELEKPIANR</sequence>
<dbReference type="AlphaFoldDB" id="A0A2H0RDI4"/>